<organism evidence="3 4">
    <name type="scientific">Fasciolopsis buskii</name>
    <dbReference type="NCBI Taxonomy" id="27845"/>
    <lineage>
        <taxon>Eukaryota</taxon>
        <taxon>Metazoa</taxon>
        <taxon>Spiralia</taxon>
        <taxon>Lophotrochozoa</taxon>
        <taxon>Platyhelminthes</taxon>
        <taxon>Trematoda</taxon>
        <taxon>Digenea</taxon>
        <taxon>Plagiorchiida</taxon>
        <taxon>Echinostomata</taxon>
        <taxon>Echinostomatoidea</taxon>
        <taxon>Fasciolidae</taxon>
        <taxon>Fasciolopsis</taxon>
    </lineage>
</organism>
<feature type="region of interest" description="Disordered" evidence="1">
    <location>
        <begin position="107"/>
        <end position="137"/>
    </location>
</feature>
<reference evidence="3" key="1">
    <citation type="submission" date="2019-05" db="EMBL/GenBank/DDBJ databases">
        <title>Annotation for the trematode Fasciolopsis buski.</title>
        <authorList>
            <person name="Choi Y.-J."/>
        </authorList>
    </citation>
    <scope>NUCLEOTIDE SEQUENCE</scope>
    <source>
        <strain evidence="3">HT</strain>
        <tissue evidence="3">Whole worm</tissue>
    </source>
</reference>
<sequence>MHWTYKYMLDILPNLDLDAYNFLRTETRKTAFFDGTLYALFGLSHEVWFYVYMYASPNDTLYSGFLGDVTALIACSYMFTNPLLGLILRQASYSPLVDAVLPPPDFEQLRKTAPKEPTSRMRSESANETQAGHPRQQ</sequence>
<gene>
    <name evidence="3" type="ORF">FBUS_02278</name>
</gene>
<feature type="transmembrane region" description="Helical" evidence="2">
    <location>
        <begin position="61"/>
        <end position="80"/>
    </location>
</feature>
<comment type="caution">
    <text evidence="3">The sequence shown here is derived from an EMBL/GenBank/DDBJ whole genome shotgun (WGS) entry which is preliminary data.</text>
</comment>
<keyword evidence="2" id="KW-0472">Membrane</keyword>
<keyword evidence="4" id="KW-1185">Reference proteome</keyword>
<dbReference type="Proteomes" id="UP000728185">
    <property type="component" value="Unassembled WGS sequence"/>
</dbReference>
<keyword evidence="2" id="KW-1133">Transmembrane helix</keyword>
<evidence type="ECO:0000256" key="1">
    <source>
        <dbReference type="SAM" id="MobiDB-lite"/>
    </source>
</evidence>
<keyword evidence="2" id="KW-0812">Transmembrane</keyword>
<feature type="transmembrane region" description="Helical" evidence="2">
    <location>
        <begin position="37"/>
        <end position="55"/>
    </location>
</feature>
<dbReference type="EMBL" id="LUCM01008510">
    <property type="protein sequence ID" value="KAA0188270.1"/>
    <property type="molecule type" value="Genomic_DNA"/>
</dbReference>
<accession>A0A8E0RNE6</accession>
<evidence type="ECO:0000313" key="3">
    <source>
        <dbReference type="EMBL" id="KAA0188270.1"/>
    </source>
</evidence>
<dbReference type="AlphaFoldDB" id="A0A8E0RNE6"/>
<proteinExistence type="predicted"/>
<evidence type="ECO:0000313" key="4">
    <source>
        <dbReference type="Proteomes" id="UP000728185"/>
    </source>
</evidence>
<feature type="compositionally biased region" description="Polar residues" evidence="1">
    <location>
        <begin position="126"/>
        <end position="137"/>
    </location>
</feature>
<evidence type="ECO:0000256" key="2">
    <source>
        <dbReference type="SAM" id="Phobius"/>
    </source>
</evidence>
<protein>
    <submittedName>
        <fullName evidence="3">Uncharacterized protein</fullName>
    </submittedName>
</protein>
<feature type="compositionally biased region" description="Basic and acidic residues" evidence="1">
    <location>
        <begin position="107"/>
        <end position="125"/>
    </location>
</feature>
<dbReference type="OrthoDB" id="6274775at2759"/>
<name>A0A8E0RNE6_9TREM</name>